<dbReference type="AlphaFoldDB" id="A0A8J6EW26"/>
<dbReference type="Proteomes" id="UP000770717">
    <property type="component" value="Unassembled WGS sequence"/>
</dbReference>
<sequence length="248" mass="27394">MGAHKVTGLRTLNRPPVEERFIVQWFRYPSSRDRGRHCYTGVRRNNFQTLGKSSATNPGLVWTLMTAVFVSVDLRVSASILPLLWSGTLPLAGMRVWRRTSYLTVGPPSSGTRGNDSSAICSGHPAATCVPLMVASKRQQDNAWSHIQGGHRKPPQHSHTSCLVARFIVNRTSMGPQFQQPMSLHVLEALLQQMWSDVQQNRIQNLYTSMPARITSCTQARGSTTGTRASMLARITSCIQARGGTTGY</sequence>
<dbReference type="EMBL" id="WNTK01000011">
    <property type="protein sequence ID" value="KAG9476484.1"/>
    <property type="molecule type" value="Genomic_DNA"/>
</dbReference>
<comment type="caution">
    <text evidence="1">The sequence shown here is derived from an EMBL/GenBank/DDBJ whole genome shotgun (WGS) entry which is preliminary data.</text>
</comment>
<proteinExistence type="predicted"/>
<name>A0A8J6EW26_ELECQ</name>
<reference evidence="1" key="1">
    <citation type="thesis" date="2020" institute="ProQuest LLC" country="789 East Eisenhower Parkway, Ann Arbor, MI, USA">
        <title>Comparative Genomics and Chromosome Evolution.</title>
        <authorList>
            <person name="Mudd A.B."/>
        </authorList>
    </citation>
    <scope>NUCLEOTIDE SEQUENCE</scope>
    <source>
        <strain evidence="1">HN-11 Male</strain>
        <tissue evidence="1">Kidney and liver</tissue>
    </source>
</reference>
<accession>A0A8J6EW26</accession>
<keyword evidence="2" id="KW-1185">Reference proteome</keyword>
<evidence type="ECO:0000313" key="1">
    <source>
        <dbReference type="EMBL" id="KAG9476484.1"/>
    </source>
</evidence>
<gene>
    <name evidence="1" type="ORF">GDO78_003173</name>
</gene>
<evidence type="ECO:0000313" key="2">
    <source>
        <dbReference type="Proteomes" id="UP000770717"/>
    </source>
</evidence>
<protein>
    <submittedName>
        <fullName evidence="1">Uncharacterized protein</fullName>
    </submittedName>
</protein>
<organism evidence="1 2">
    <name type="scientific">Eleutherodactylus coqui</name>
    <name type="common">Puerto Rican coqui</name>
    <dbReference type="NCBI Taxonomy" id="57060"/>
    <lineage>
        <taxon>Eukaryota</taxon>
        <taxon>Metazoa</taxon>
        <taxon>Chordata</taxon>
        <taxon>Craniata</taxon>
        <taxon>Vertebrata</taxon>
        <taxon>Euteleostomi</taxon>
        <taxon>Amphibia</taxon>
        <taxon>Batrachia</taxon>
        <taxon>Anura</taxon>
        <taxon>Neobatrachia</taxon>
        <taxon>Hyloidea</taxon>
        <taxon>Eleutherodactylidae</taxon>
        <taxon>Eleutherodactylinae</taxon>
        <taxon>Eleutherodactylus</taxon>
        <taxon>Eleutherodactylus</taxon>
    </lineage>
</organism>